<feature type="compositionally biased region" description="Low complexity" evidence="9">
    <location>
        <begin position="1325"/>
        <end position="1334"/>
    </location>
</feature>
<feature type="coiled-coil region" evidence="8">
    <location>
        <begin position="617"/>
        <end position="712"/>
    </location>
</feature>
<evidence type="ECO:0000256" key="6">
    <source>
        <dbReference type="PROSITE-ProRule" id="PRU00176"/>
    </source>
</evidence>
<dbReference type="CDD" id="cd12232">
    <property type="entry name" value="RRM3_U2AF65"/>
    <property type="match status" value="1"/>
</dbReference>
<protein>
    <submittedName>
        <fullName evidence="12">Kinesin-like protein KIF3B</fullName>
    </submittedName>
</protein>
<dbReference type="Gene3D" id="3.30.70.330">
    <property type="match status" value="3"/>
</dbReference>
<dbReference type="InterPro" id="IPR027640">
    <property type="entry name" value="Kinesin-like_fam"/>
</dbReference>
<dbReference type="InterPro" id="IPR012677">
    <property type="entry name" value="Nucleotide-bd_a/b_plait_sf"/>
</dbReference>
<name>A0A2R5GFL6_9STRA</name>
<comment type="caution">
    <text evidence="12">The sequence shown here is derived from an EMBL/GenBank/DDBJ whole genome shotgun (WGS) entry which is preliminary data.</text>
</comment>
<dbReference type="CDD" id="cd12231">
    <property type="entry name" value="RRM2_U2AF65"/>
    <property type="match status" value="1"/>
</dbReference>
<dbReference type="PROSITE" id="PS50067">
    <property type="entry name" value="KINESIN_MOTOR_2"/>
    <property type="match status" value="1"/>
</dbReference>
<gene>
    <name evidence="12" type="ORF">FCC1311_055872</name>
</gene>
<dbReference type="Proteomes" id="UP000241890">
    <property type="component" value="Unassembled WGS sequence"/>
</dbReference>
<dbReference type="InterPro" id="IPR036961">
    <property type="entry name" value="Kinesin_motor_dom_sf"/>
</dbReference>
<feature type="compositionally biased region" description="Gly residues" evidence="9">
    <location>
        <begin position="1181"/>
        <end position="1193"/>
    </location>
</feature>
<evidence type="ECO:0000259" key="10">
    <source>
        <dbReference type="PROSITE" id="PS50067"/>
    </source>
</evidence>
<dbReference type="SUPFAM" id="SSF52540">
    <property type="entry name" value="P-loop containing nucleoside triphosphate hydrolases"/>
    <property type="match status" value="1"/>
</dbReference>
<evidence type="ECO:0000256" key="1">
    <source>
        <dbReference type="ARBA" id="ARBA00004496"/>
    </source>
</evidence>
<feature type="region of interest" description="Disordered" evidence="9">
    <location>
        <begin position="194"/>
        <end position="215"/>
    </location>
</feature>
<feature type="domain" description="RRM" evidence="11">
    <location>
        <begin position="1070"/>
        <end position="1152"/>
    </location>
</feature>
<feature type="compositionally biased region" description="Basic and acidic residues" evidence="9">
    <location>
        <begin position="1194"/>
        <end position="1206"/>
    </location>
</feature>
<dbReference type="Pfam" id="PF00225">
    <property type="entry name" value="Kinesin"/>
    <property type="match status" value="1"/>
</dbReference>
<feature type="domain" description="RRM" evidence="11">
    <location>
        <begin position="1206"/>
        <end position="1284"/>
    </location>
</feature>
<feature type="region of interest" description="Disordered" evidence="9">
    <location>
        <begin position="1278"/>
        <end position="1336"/>
    </location>
</feature>
<sequence length="1444" mass="158801">MEHKVVNDYTKGTSTGNDHIKVFVRARPPNDGGEAPKDMWTHSPKENPGKLSIKDPSRHVGEHAFLFDGVLWCTNSQESVFQSVAKPLVEHCLSGYNGCCFAYGQTGSGKTYSMFGEKGAKRGIIPRCVDQIFSFAEREQRKNKHISIKVEVSFLEMYCDEIRDLGRAYVNKEEEKIHKKMKTSEWYLEKLRSRSSFASSPPPELNGTARDKSDDGLQIHEDFEGNVFVKDLAVIPVVKASEVLEIVERGFRLRATHGTKMNEHSSRSHSVFTVRVTQRDASEKTTVAGVLNLVDLAGSERLGKSESEGQRMRETLFINSSLSALGKVAAALDPSTPSAYIPYRDSKLTRLLQNSLGGNAHTSVIATLNPTRVNYEECLCTLQFANRCRAVVNQPRINYLEGSGRGLLQAAIRRLQSQVRRLRFLMAILLAKKNKQLADILRELGHGDVQVLNDGRVRMADGRVLGNSIDVAAIEKQVSNALAARDASEGRSPGSPTDSVLGGGAGGGGLSGLDGMGSFDLANLEASPFFNSILGGDGAVNPGEDSGGNLSDGDDEDDEEAAQWDALGTSGALLRGKMRRLRLKMKNERTDRAYADDRVKTLKSELRTSETTRKSDAERYAKESRRLRDEVASLRKDLIDTRSTAKSKMVVMRRDLEARIEAVMQNSKQLQQNTQQHLMQVPSALKVDSAKLEKARKQVARLSETMSKKHAEHIRVLLDANQVQVANVQQQAEYWVMQKDLECRRFVADFNAYHRKRTTEVKDLRRELDVLYDYANVLARTFNKMQRGHYKIRVTSREDLLQEVLVRSDEVPKAPALRFRKLKHQAKVLHAFIRDAEKEAAPSVTATAATFGSDAALSCLKKASCALRSNNVTNEPESAVIGSRTDGKDVDGLPEVDSLLDNVEFQGVRLDADTSAMDEHELRTLVFALRKYTRSNAAQRVIEENLLARVSDHPTVAYIRTLEEGLQTYKQSYEAEAAQHKSLRRTVAVEVVFAVALEVPVPIQIQVSLAYTASSQVAVQASFQISVGGAAATGAAATCTRRLQLWNKWCTVFVIVPSTRAFATNQAHHRRLFIGNVEAVGEREMQDFFDGVLRRTTGDRAGERHRVVNVFVHTEKRFAFVELSSPELATACLLLDGLDFHGRTLSVSRPNDYSAELSRNDGPVPALDLSEVKISSKRGSGANGNGGGGGGRPGETHRGAIPDGPEKIFVGGIPHDLEDNEISELLESFGKLRALHVVRDNNTGRSKGFAFAQYEDPAVTDPAVNGLNNLSIRGRTLSVRRSERLPPGSGDAKSSNNAAGGGGGGSETSRYPGSAPAGMPGPRGGDPSSSGSRMFDSNFPSPTNILVLQNMVTQEDLGNPAEREEIAADIREECAQYGDLRYVLMPRANIGVTDVLVEYGEPHEALKAFFVLRGRTFAGRTVGCTFISVDEYLRIRRSEAQIAQ</sequence>
<accession>A0A2R5GFL6</accession>
<dbReference type="GO" id="GO:0005737">
    <property type="term" value="C:cytoplasm"/>
    <property type="evidence" value="ECO:0007669"/>
    <property type="project" value="UniProtKB-SubCell"/>
</dbReference>
<dbReference type="PROSITE" id="PS00411">
    <property type="entry name" value="KINESIN_MOTOR_1"/>
    <property type="match status" value="1"/>
</dbReference>
<dbReference type="SUPFAM" id="SSF54928">
    <property type="entry name" value="RNA-binding domain, RBD"/>
    <property type="match status" value="2"/>
</dbReference>
<dbReference type="GO" id="GO:0003777">
    <property type="term" value="F:microtubule motor activity"/>
    <property type="evidence" value="ECO:0007669"/>
    <property type="project" value="InterPro"/>
</dbReference>
<keyword evidence="7" id="KW-0505">Motor protein</keyword>
<keyword evidence="13" id="KW-1185">Reference proteome</keyword>
<feature type="region of interest" description="Disordered" evidence="9">
    <location>
        <begin position="27"/>
        <end position="54"/>
    </location>
</feature>
<dbReference type="InterPro" id="IPR027417">
    <property type="entry name" value="P-loop_NTPase"/>
</dbReference>
<dbReference type="GO" id="GO:0003723">
    <property type="term" value="F:RNA binding"/>
    <property type="evidence" value="ECO:0007669"/>
    <property type="project" value="UniProtKB-UniRule"/>
</dbReference>
<evidence type="ECO:0000256" key="9">
    <source>
        <dbReference type="SAM" id="MobiDB-lite"/>
    </source>
</evidence>
<dbReference type="PROSITE" id="PS50102">
    <property type="entry name" value="RRM"/>
    <property type="match status" value="2"/>
</dbReference>
<evidence type="ECO:0000259" key="11">
    <source>
        <dbReference type="PROSITE" id="PS50102"/>
    </source>
</evidence>
<dbReference type="PRINTS" id="PR00380">
    <property type="entry name" value="KINESINHEAVY"/>
</dbReference>
<dbReference type="InterPro" id="IPR019821">
    <property type="entry name" value="Kinesin_motor_CS"/>
</dbReference>
<evidence type="ECO:0000313" key="13">
    <source>
        <dbReference type="Proteomes" id="UP000241890"/>
    </source>
</evidence>
<feature type="compositionally biased region" description="Low complexity" evidence="9">
    <location>
        <begin position="1288"/>
        <end position="1298"/>
    </location>
</feature>
<keyword evidence="2" id="KW-0963">Cytoplasm</keyword>
<evidence type="ECO:0000256" key="5">
    <source>
        <dbReference type="ARBA" id="ARBA00023054"/>
    </source>
</evidence>
<dbReference type="Gene3D" id="3.40.850.10">
    <property type="entry name" value="Kinesin motor domain"/>
    <property type="match status" value="1"/>
</dbReference>
<dbReference type="SMART" id="SM00360">
    <property type="entry name" value="RRM"/>
    <property type="match status" value="2"/>
</dbReference>
<dbReference type="SMART" id="SM00129">
    <property type="entry name" value="KISc"/>
    <property type="match status" value="1"/>
</dbReference>
<evidence type="ECO:0000256" key="3">
    <source>
        <dbReference type="ARBA" id="ARBA00022741"/>
    </source>
</evidence>
<dbReference type="OrthoDB" id="3176171at2759"/>
<dbReference type="EMBL" id="BEYU01000056">
    <property type="protein sequence ID" value="GBG29365.1"/>
    <property type="molecule type" value="Genomic_DNA"/>
</dbReference>
<evidence type="ECO:0000256" key="4">
    <source>
        <dbReference type="ARBA" id="ARBA00022840"/>
    </source>
</evidence>
<dbReference type="InParanoid" id="A0A2R5GFL6"/>
<dbReference type="GO" id="GO:0051231">
    <property type="term" value="P:spindle elongation"/>
    <property type="evidence" value="ECO:0007669"/>
    <property type="project" value="TreeGrafter"/>
</dbReference>
<keyword evidence="6" id="KW-0694">RNA-binding</keyword>
<dbReference type="InterPro" id="IPR001752">
    <property type="entry name" value="Kinesin_motor_dom"/>
</dbReference>
<reference evidence="12 13" key="1">
    <citation type="submission" date="2017-12" db="EMBL/GenBank/DDBJ databases">
        <title>Sequencing, de novo assembly and annotation of complete genome of a new Thraustochytrid species, strain FCC1311.</title>
        <authorList>
            <person name="Sedici K."/>
            <person name="Godart F."/>
            <person name="Aiese Cigliano R."/>
            <person name="Sanseverino W."/>
            <person name="Barakat M."/>
            <person name="Ortet P."/>
            <person name="Marechal E."/>
            <person name="Cagnac O."/>
            <person name="Amato A."/>
        </authorList>
    </citation>
    <scope>NUCLEOTIDE SEQUENCE [LARGE SCALE GENOMIC DNA]</scope>
</reference>
<evidence type="ECO:0000256" key="8">
    <source>
        <dbReference type="SAM" id="Coils"/>
    </source>
</evidence>
<feature type="compositionally biased region" description="Basic and acidic residues" evidence="9">
    <location>
        <begin position="34"/>
        <end position="54"/>
    </location>
</feature>
<feature type="domain" description="Kinesin motor" evidence="10">
    <location>
        <begin position="19"/>
        <end position="391"/>
    </location>
</feature>
<feature type="region of interest" description="Disordered" evidence="9">
    <location>
        <begin position="484"/>
        <end position="506"/>
    </location>
</feature>
<dbReference type="InterPro" id="IPR000504">
    <property type="entry name" value="RRM_dom"/>
</dbReference>
<dbReference type="GO" id="GO:0005875">
    <property type="term" value="C:microtubule associated complex"/>
    <property type="evidence" value="ECO:0007669"/>
    <property type="project" value="TreeGrafter"/>
</dbReference>
<dbReference type="GO" id="GO:0008017">
    <property type="term" value="F:microtubule binding"/>
    <property type="evidence" value="ECO:0007669"/>
    <property type="project" value="InterPro"/>
</dbReference>
<proteinExistence type="inferred from homology"/>
<comment type="similarity">
    <text evidence="7">Belongs to the TRAFAC class myosin-kinesin ATPase superfamily. Kinesin family.</text>
</comment>
<feature type="region of interest" description="Disordered" evidence="9">
    <location>
        <begin position="535"/>
        <end position="560"/>
    </location>
</feature>
<evidence type="ECO:0000313" key="12">
    <source>
        <dbReference type="EMBL" id="GBG29365.1"/>
    </source>
</evidence>
<feature type="region of interest" description="Disordered" evidence="9">
    <location>
        <begin position="1174"/>
        <end position="1206"/>
    </location>
</feature>
<dbReference type="PANTHER" id="PTHR47969:SF15">
    <property type="entry name" value="CHROMOSOME-ASSOCIATED KINESIN KIF4A-RELATED"/>
    <property type="match status" value="1"/>
</dbReference>
<dbReference type="Pfam" id="PF00076">
    <property type="entry name" value="RRM_1"/>
    <property type="match status" value="1"/>
</dbReference>
<keyword evidence="3 7" id="KW-0547">Nucleotide-binding</keyword>
<feature type="binding site" evidence="7">
    <location>
        <begin position="104"/>
        <end position="111"/>
    </location>
    <ligand>
        <name>ATP</name>
        <dbReference type="ChEBI" id="CHEBI:30616"/>
    </ligand>
</feature>
<keyword evidence="5 8" id="KW-0175">Coiled coil</keyword>
<dbReference type="PANTHER" id="PTHR47969">
    <property type="entry name" value="CHROMOSOME-ASSOCIATED KINESIN KIF4A-RELATED"/>
    <property type="match status" value="1"/>
</dbReference>
<dbReference type="GO" id="GO:0007018">
    <property type="term" value="P:microtubule-based movement"/>
    <property type="evidence" value="ECO:0007669"/>
    <property type="project" value="InterPro"/>
</dbReference>
<dbReference type="CDD" id="cd00106">
    <property type="entry name" value="KISc"/>
    <property type="match status" value="1"/>
</dbReference>
<dbReference type="InterPro" id="IPR035979">
    <property type="entry name" value="RBD_domain_sf"/>
</dbReference>
<keyword evidence="4 7" id="KW-0067">ATP-binding</keyword>
<comment type="subcellular location">
    <subcellularLocation>
        <location evidence="1">Cytoplasm</location>
    </subcellularLocation>
</comment>
<organism evidence="12 13">
    <name type="scientific">Hondaea fermentalgiana</name>
    <dbReference type="NCBI Taxonomy" id="2315210"/>
    <lineage>
        <taxon>Eukaryota</taxon>
        <taxon>Sar</taxon>
        <taxon>Stramenopiles</taxon>
        <taxon>Bigyra</taxon>
        <taxon>Labyrinthulomycetes</taxon>
        <taxon>Thraustochytrida</taxon>
        <taxon>Thraustochytriidae</taxon>
        <taxon>Hondaea</taxon>
    </lineage>
</organism>
<evidence type="ECO:0000256" key="7">
    <source>
        <dbReference type="PROSITE-ProRule" id="PRU00283"/>
    </source>
</evidence>
<dbReference type="GO" id="GO:0007052">
    <property type="term" value="P:mitotic spindle organization"/>
    <property type="evidence" value="ECO:0007669"/>
    <property type="project" value="TreeGrafter"/>
</dbReference>
<evidence type="ECO:0000256" key="2">
    <source>
        <dbReference type="ARBA" id="ARBA00022490"/>
    </source>
</evidence>
<dbReference type="GO" id="GO:0005524">
    <property type="term" value="F:ATP binding"/>
    <property type="evidence" value="ECO:0007669"/>
    <property type="project" value="UniProtKB-UniRule"/>
</dbReference>